<protein>
    <submittedName>
        <fullName evidence="2">Uncharacterized protein</fullName>
    </submittedName>
</protein>
<evidence type="ECO:0000313" key="2">
    <source>
        <dbReference type="EMBL" id="QDZ07928.1"/>
    </source>
</evidence>
<dbReference type="KEGG" id="spai:FPZ24_10885"/>
<accession>A0A5B8LI57</accession>
<gene>
    <name evidence="2" type="ORF">FPZ24_10885</name>
</gene>
<dbReference type="RefSeq" id="WP_146571906.1">
    <property type="nucleotide sequence ID" value="NZ_CP042306.1"/>
</dbReference>
<keyword evidence="1" id="KW-0732">Signal</keyword>
<keyword evidence="3" id="KW-1185">Reference proteome</keyword>
<name>A0A5B8LI57_9SPHN</name>
<proteinExistence type="predicted"/>
<feature type="signal peptide" evidence="1">
    <location>
        <begin position="1"/>
        <end position="22"/>
    </location>
</feature>
<dbReference type="EMBL" id="CP042306">
    <property type="protein sequence ID" value="QDZ07928.1"/>
    <property type="molecule type" value="Genomic_DNA"/>
</dbReference>
<dbReference type="OrthoDB" id="8896175at2"/>
<dbReference type="AlphaFoldDB" id="A0A5B8LI57"/>
<reference evidence="2 3" key="1">
    <citation type="submission" date="2019-07" db="EMBL/GenBank/DDBJ databases">
        <title>Full genome sequence of Sphingomonas sp. 4R-6-7(HKS19).</title>
        <authorList>
            <person name="Im W.-T."/>
        </authorList>
    </citation>
    <scope>NUCLEOTIDE SEQUENCE [LARGE SCALE GENOMIC DNA]</scope>
    <source>
        <strain evidence="2 3">HKS19</strain>
    </source>
</reference>
<evidence type="ECO:0000256" key="1">
    <source>
        <dbReference type="SAM" id="SignalP"/>
    </source>
</evidence>
<dbReference type="Proteomes" id="UP000315673">
    <property type="component" value="Chromosome"/>
</dbReference>
<organism evidence="2 3">
    <name type="scientific">Sphingomonas panacisoli</name>
    <dbReference type="NCBI Taxonomy" id="1813879"/>
    <lineage>
        <taxon>Bacteria</taxon>
        <taxon>Pseudomonadati</taxon>
        <taxon>Pseudomonadota</taxon>
        <taxon>Alphaproteobacteria</taxon>
        <taxon>Sphingomonadales</taxon>
        <taxon>Sphingomonadaceae</taxon>
        <taxon>Sphingomonas</taxon>
    </lineage>
</organism>
<sequence>MIKAWGIATAIIGVAFVLPATAQTYGDTLTATLAAKRPDIVAIAIDANGKGGKPIHIAWGPQNGPSSSAPLVNAVGEPIGTITVWARKLIDAKPVARAASRRIYVADNLAEPDPFVPGAVRAPRAQALVDTMIDAYPDLVTLAMHVALPGAQNTIIASNFGRIGKAADKDDDDVIANGIVRKEVTNGGRRLAVELPQLDARRRVIGALSTSFTMKDAADEPRVLARAIALRDALARRTPSVAALAGK</sequence>
<feature type="chain" id="PRO_5022728625" evidence="1">
    <location>
        <begin position="23"/>
        <end position="247"/>
    </location>
</feature>
<evidence type="ECO:0000313" key="3">
    <source>
        <dbReference type="Proteomes" id="UP000315673"/>
    </source>
</evidence>